<protein>
    <submittedName>
        <fullName evidence="2">SDR family oxidoreductase</fullName>
    </submittedName>
</protein>
<gene>
    <name evidence="2" type="ORF">OXH18_05970</name>
</gene>
<evidence type="ECO:0000259" key="1">
    <source>
        <dbReference type="Pfam" id="PF01370"/>
    </source>
</evidence>
<dbReference type="InterPro" id="IPR051783">
    <property type="entry name" value="NAD(P)-dependent_oxidoreduct"/>
</dbReference>
<dbReference type="PANTHER" id="PTHR48079">
    <property type="entry name" value="PROTEIN YEEZ"/>
    <property type="match status" value="1"/>
</dbReference>
<organism evidence="2 3">
    <name type="scientific">Thermocoleostomius sinensis A174</name>
    <dbReference type="NCBI Taxonomy" id="2016057"/>
    <lineage>
        <taxon>Bacteria</taxon>
        <taxon>Bacillati</taxon>
        <taxon>Cyanobacteriota</taxon>
        <taxon>Cyanophyceae</taxon>
        <taxon>Oculatellales</taxon>
        <taxon>Oculatellaceae</taxon>
        <taxon>Thermocoleostomius</taxon>
    </lineage>
</organism>
<reference evidence="2" key="1">
    <citation type="submission" date="2022-12" db="EMBL/GenBank/DDBJ databases">
        <title>Polyphasic identification of a Novel Hot-Spring Cyanobacterium Ocullathermofonsia sinensis gen nov. sp. nov. and Genomic Insights on its Adaptations to the Thermal Habitat.</title>
        <authorList>
            <person name="Daroch M."/>
            <person name="Tang J."/>
            <person name="Jiang Y."/>
        </authorList>
    </citation>
    <scope>NUCLEOTIDE SEQUENCE</scope>
    <source>
        <strain evidence="2">PKUAC-SCTA174</strain>
    </source>
</reference>
<name>A0A9E9C9F8_9CYAN</name>
<dbReference type="InterPro" id="IPR001509">
    <property type="entry name" value="Epimerase_deHydtase"/>
</dbReference>
<dbReference type="EMBL" id="CP113797">
    <property type="protein sequence ID" value="WAL61533.1"/>
    <property type="molecule type" value="Genomic_DNA"/>
</dbReference>
<dbReference type="Proteomes" id="UP001163152">
    <property type="component" value="Chromosome"/>
</dbReference>
<keyword evidence="3" id="KW-1185">Reference proteome</keyword>
<proteinExistence type="predicted"/>
<evidence type="ECO:0000313" key="3">
    <source>
        <dbReference type="Proteomes" id="UP001163152"/>
    </source>
</evidence>
<dbReference type="InterPro" id="IPR036291">
    <property type="entry name" value="NAD(P)-bd_dom_sf"/>
</dbReference>
<dbReference type="CDD" id="cd05266">
    <property type="entry name" value="SDR_a4"/>
    <property type="match status" value="1"/>
</dbReference>
<evidence type="ECO:0000313" key="2">
    <source>
        <dbReference type="EMBL" id="WAL61533.1"/>
    </source>
</evidence>
<dbReference type="GO" id="GO:0005737">
    <property type="term" value="C:cytoplasm"/>
    <property type="evidence" value="ECO:0007669"/>
    <property type="project" value="TreeGrafter"/>
</dbReference>
<dbReference type="GO" id="GO:0004029">
    <property type="term" value="F:aldehyde dehydrogenase (NAD+) activity"/>
    <property type="evidence" value="ECO:0007669"/>
    <property type="project" value="TreeGrafter"/>
</dbReference>
<accession>A0A9E9C9F8</accession>
<dbReference type="Pfam" id="PF01370">
    <property type="entry name" value="Epimerase"/>
    <property type="match status" value="1"/>
</dbReference>
<feature type="domain" description="NAD-dependent epimerase/dehydratase" evidence="1">
    <location>
        <begin position="7"/>
        <end position="206"/>
    </location>
</feature>
<dbReference type="SUPFAM" id="SSF51735">
    <property type="entry name" value="NAD(P)-binding Rossmann-fold domains"/>
    <property type="match status" value="1"/>
</dbReference>
<dbReference type="AlphaFoldDB" id="A0A9E9C9F8"/>
<dbReference type="RefSeq" id="WP_268611523.1">
    <property type="nucleotide sequence ID" value="NZ_CP113797.1"/>
</dbReference>
<dbReference type="KEGG" id="tsin:OXH18_05970"/>
<dbReference type="PANTHER" id="PTHR48079:SF6">
    <property type="entry name" value="NAD(P)-BINDING DOMAIN-CONTAINING PROTEIN-RELATED"/>
    <property type="match status" value="1"/>
</dbReference>
<sequence>MNGIIIGCGYVGKAVALCWRQHGITVTATTTRSDRLPELELVADRALVLNGNAAAALRSVLADQQIVLLSVGAPNANAYEETYLQTAKTLVSVLPDVPVVQQIIYTGSYAVYGDCQGEWVTEATPVSPTNRNGEILAETEQVLLSAATNSRSVCVLRLGGIYGPGRELIKIFRRAAGTTRPGDGNDITNWVHLDDIVGAIDFARTHRLCGIYNLVQDVPTTTGHLLGQLFQVHQLPAVTWDASQPSHRPYNAKVSNQKLREAGYCFQHPSIDVNR</sequence>
<dbReference type="Gene3D" id="3.40.50.720">
    <property type="entry name" value="NAD(P)-binding Rossmann-like Domain"/>
    <property type="match status" value="1"/>
</dbReference>